<dbReference type="Pfam" id="PF03441">
    <property type="entry name" value="FAD_binding_7"/>
    <property type="match status" value="1"/>
</dbReference>
<feature type="binding site" evidence="5">
    <location>
        <position position="252"/>
    </location>
    <ligand>
        <name>FAD</name>
        <dbReference type="ChEBI" id="CHEBI:57692"/>
    </ligand>
</feature>
<accession>A0A315V5Y1</accession>
<dbReference type="InterPro" id="IPR006050">
    <property type="entry name" value="DNA_photolyase_N"/>
</dbReference>
<dbReference type="PANTHER" id="PTHR11455">
    <property type="entry name" value="CRYPTOCHROME"/>
    <property type="match status" value="1"/>
</dbReference>
<feature type="binding site" evidence="5">
    <location>
        <begin position="281"/>
        <end position="288"/>
    </location>
    <ligand>
        <name>FAD</name>
        <dbReference type="ChEBI" id="CHEBI:57692"/>
    </ligand>
</feature>
<dbReference type="STRING" id="33528.ENSGAFP00000007448"/>
<evidence type="ECO:0000256" key="2">
    <source>
        <dbReference type="ARBA" id="ARBA00022630"/>
    </source>
</evidence>
<keyword evidence="4" id="KW-0157">Chromophore</keyword>
<dbReference type="InterPro" id="IPR036134">
    <property type="entry name" value="Crypto/Photolyase_FAD-like_sf"/>
</dbReference>
<dbReference type="PRINTS" id="PR00147">
    <property type="entry name" value="DNAPHOTLYASE"/>
</dbReference>
<name>A0A315V5Y1_GAMAF</name>
<dbReference type="GO" id="GO:0071949">
    <property type="term" value="F:FAD binding"/>
    <property type="evidence" value="ECO:0007669"/>
    <property type="project" value="TreeGrafter"/>
</dbReference>
<dbReference type="SUPFAM" id="SSF52425">
    <property type="entry name" value="Cryptochrome/photolyase, N-terminal domain"/>
    <property type="match status" value="1"/>
</dbReference>
<feature type="binding site" evidence="5">
    <location>
        <begin position="358"/>
        <end position="360"/>
    </location>
    <ligand>
        <name>FAD</name>
        <dbReference type="ChEBI" id="CHEBI:57692"/>
    </ligand>
</feature>
<dbReference type="GO" id="GO:0003904">
    <property type="term" value="F:deoxyribodipyrimidine photo-lyase activity"/>
    <property type="evidence" value="ECO:0007669"/>
    <property type="project" value="TreeGrafter"/>
</dbReference>
<protein>
    <recommendedName>
        <fullName evidence="7">Photolyase/cryptochrome alpha/beta domain-containing protein</fullName>
    </recommendedName>
</protein>
<gene>
    <name evidence="8" type="ORF">CCH79_00004152</name>
</gene>
<dbReference type="InterPro" id="IPR036155">
    <property type="entry name" value="Crypto/Photolyase_N_sf"/>
</dbReference>
<evidence type="ECO:0000256" key="4">
    <source>
        <dbReference type="ARBA" id="ARBA00022991"/>
    </source>
</evidence>
<dbReference type="Gene3D" id="3.40.50.620">
    <property type="entry name" value="HUPs"/>
    <property type="match status" value="1"/>
</dbReference>
<dbReference type="Pfam" id="PF00875">
    <property type="entry name" value="DNA_photolyase"/>
    <property type="match status" value="1"/>
</dbReference>
<dbReference type="Gene3D" id="1.25.40.80">
    <property type="match status" value="2"/>
</dbReference>
<dbReference type="SUPFAM" id="SSF48173">
    <property type="entry name" value="Cryptochrome/photolyase FAD-binding domain"/>
    <property type="match status" value="1"/>
</dbReference>
<feature type="domain" description="Photolyase/cryptochrome alpha/beta" evidence="7">
    <location>
        <begin position="5"/>
        <end position="154"/>
    </location>
</feature>
<evidence type="ECO:0000256" key="1">
    <source>
        <dbReference type="ARBA" id="ARBA00005862"/>
    </source>
</evidence>
<feature type="region of interest" description="Disordered" evidence="6">
    <location>
        <begin position="449"/>
        <end position="477"/>
    </location>
</feature>
<dbReference type="InterPro" id="IPR014729">
    <property type="entry name" value="Rossmann-like_a/b/a_fold"/>
</dbReference>
<keyword evidence="3 5" id="KW-0274">FAD</keyword>
<comment type="similarity">
    <text evidence="1">Belongs to the DNA photolyase class-1 family.</text>
</comment>
<dbReference type="InterPro" id="IPR005101">
    <property type="entry name" value="Cryptochr/Photolyase_FAD-bd"/>
</dbReference>
<organism evidence="8 9">
    <name type="scientific">Gambusia affinis</name>
    <name type="common">Western mosquitofish</name>
    <name type="synonym">Heterandria affinis</name>
    <dbReference type="NCBI Taxonomy" id="33528"/>
    <lineage>
        <taxon>Eukaryota</taxon>
        <taxon>Metazoa</taxon>
        <taxon>Chordata</taxon>
        <taxon>Craniata</taxon>
        <taxon>Vertebrata</taxon>
        <taxon>Euteleostomi</taxon>
        <taxon>Actinopterygii</taxon>
        <taxon>Neopterygii</taxon>
        <taxon>Teleostei</taxon>
        <taxon>Neoteleostei</taxon>
        <taxon>Acanthomorphata</taxon>
        <taxon>Ovalentaria</taxon>
        <taxon>Atherinomorphae</taxon>
        <taxon>Cyprinodontiformes</taxon>
        <taxon>Poeciliidae</taxon>
        <taxon>Poeciliinae</taxon>
        <taxon>Gambusia</taxon>
    </lineage>
</organism>
<dbReference type="EMBL" id="NHOQ01002355">
    <property type="protein sequence ID" value="PWA18053.1"/>
    <property type="molecule type" value="Genomic_DNA"/>
</dbReference>
<dbReference type="GO" id="GO:0003684">
    <property type="term" value="F:damaged DNA binding"/>
    <property type="evidence" value="ECO:0007669"/>
    <property type="project" value="TreeGrafter"/>
</dbReference>
<dbReference type="PANTHER" id="PTHR11455:SF22">
    <property type="entry name" value="CRYPTOCHROME DASH"/>
    <property type="match status" value="1"/>
</dbReference>
<dbReference type="GO" id="GO:0000719">
    <property type="term" value="P:photoreactive repair"/>
    <property type="evidence" value="ECO:0007669"/>
    <property type="project" value="TreeGrafter"/>
</dbReference>
<dbReference type="Proteomes" id="UP000250572">
    <property type="component" value="Unassembled WGS sequence"/>
</dbReference>
<keyword evidence="9" id="KW-1185">Reference proteome</keyword>
<reference evidence="8 9" key="1">
    <citation type="journal article" date="2018" name="G3 (Bethesda)">
        <title>A High-Quality Reference Genome for the Invasive Mosquitofish Gambusia affinis Using a Chicago Library.</title>
        <authorList>
            <person name="Hoffberg S.L."/>
            <person name="Troendle N.J."/>
            <person name="Glenn T.C."/>
            <person name="Mahmud O."/>
            <person name="Louha S."/>
            <person name="Chalopin D."/>
            <person name="Bennetzen J.L."/>
            <person name="Mauricio R."/>
        </authorList>
    </citation>
    <scope>NUCLEOTIDE SEQUENCE [LARGE SCALE GENOMIC DNA]</scope>
    <source>
        <strain evidence="8">NE01/NJP1002.9</strain>
        <tissue evidence="8">Muscle</tissue>
    </source>
</reference>
<dbReference type="PROSITE" id="PS51645">
    <property type="entry name" value="PHR_CRY_ALPHA_BETA"/>
    <property type="match status" value="1"/>
</dbReference>
<sequence>MSASRTVICLLRNDLRLHDNEIYNDPDIVLFDFQVLHWAQRNAEHIVPLYCFDPRHYVGTYNFNLPKTGPFRLRFLLESVRDLRNILLSKGSNLVVRKGKPEEVVADLIKQLGSVSSVAFHEEVASEELNVENKVKEVCAQLKVKVHTCWGSTLFHREDLPFHHISRLPDVYTEFRKAVESQSRVRPVLLTPERLNPLPPGLEEGAIPTAEDLQQTEPVTDPRSAFPCTGGESSALARIKHYFWDTDAVATYKETRNGLIGIKKYERERTANQSTYWVIFELLWRDYFKFVGIKYGNKMFQVKEGRTGVPFVDANMRELALTGFMSNRGRQNVASFLTKDLGLDWRLGAEWFEYLLIDHDVCSNYGNWLYSAGIGNDPRENRKFNMIKQALDYDNNGEYVRRWVPELGSIRGADVHTPWNLSSAALSHSGVSLGETYPNAIITAPEWSRHFSKKPGGAGPSPRGRKGPSHTPKQHRDKGIDFYFSRKCQLDFLFCGCGS</sequence>
<proteinExistence type="inferred from homology"/>
<evidence type="ECO:0000256" key="6">
    <source>
        <dbReference type="SAM" id="MobiDB-lite"/>
    </source>
</evidence>
<evidence type="ECO:0000256" key="5">
    <source>
        <dbReference type="PIRSR" id="PIRSR602081-1"/>
    </source>
</evidence>
<evidence type="ECO:0000259" key="7">
    <source>
        <dbReference type="PROSITE" id="PS51645"/>
    </source>
</evidence>
<comment type="caution">
    <text evidence="8">The sequence shown here is derived from an EMBL/GenBank/DDBJ whole genome shotgun (WGS) entry which is preliminary data.</text>
</comment>
<keyword evidence="2 5" id="KW-0285">Flavoprotein</keyword>
<dbReference type="AlphaFoldDB" id="A0A315V5Y1"/>
<evidence type="ECO:0000313" key="9">
    <source>
        <dbReference type="Proteomes" id="UP000250572"/>
    </source>
</evidence>
<evidence type="ECO:0000313" key="8">
    <source>
        <dbReference type="EMBL" id="PWA18053.1"/>
    </source>
</evidence>
<comment type="cofactor">
    <cofactor evidence="5">
        <name>FAD</name>
        <dbReference type="ChEBI" id="CHEBI:57692"/>
    </cofactor>
    <text evidence="5">Binds 1 FAD per subunit.</text>
</comment>
<dbReference type="InterPro" id="IPR002081">
    <property type="entry name" value="Cryptochrome/DNA_photolyase_1"/>
</dbReference>
<evidence type="ECO:0000256" key="3">
    <source>
        <dbReference type="ARBA" id="ARBA00022827"/>
    </source>
</evidence>
<feature type="compositionally biased region" description="Basic residues" evidence="6">
    <location>
        <begin position="463"/>
        <end position="476"/>
    </location>
</feature>
<dbReference type="Gene3D" id="1.10.579.10">
    <property type="entry name" value="DNA Cyclobutane Dipyrimidine Photolyase, subunit A, domain 3"/>
    <property type="match status" value="1"/>
</dbReference>